<dbReference type="PANTHER" id="PTHR41533">
    <property type="entry name" value="L,D-TRANSPEPTIDASE HI_1667-RELATED"/>
    <property type="match status" value="1"/>
</dbReference>
<dbReference type="UniPathway" id="UPA00219"/>
<evidence type="ECO:0000256" key="1">
    <source>
        <dbReference type="ARBA" id="ARBA00004752"/>
    </source>
</evidence>
<dbReference type="Gene3D" id="1.10.101.10">
    <property type="entry name" value="PGBD-like superfamily/PGBD"/>
    <property type="match status" value="1"/>
</dbReference>
<dbReference type="EMBL" id="CP003178">
    <property type="protein sequence ID" value="AEW02146.1"/>
    <property type="molecule type" value="Genomic_DNA"/>
</dbReference>
<evidence type="ECO:0000256" key="2">
    <source>
        <dbReference type="ARBA" id="ARBA00005992"/>
    </source>
</evidence>
<comment type="similarity">
    <text evidence="2">Belongs to the YkuD family.</text>
</comment>
<dbReference type="InterPro" id="IPR038063">
    <property type="entry name" value="Transpep_catalytic_dom"/>
</dbReference>
<evidence type="ECO:0000313" key="10">
    <source>
        <dbReference type="Proteomes" id="UP000005438"/>
    </source>
</evidence>
<dbReference type="eggNOG" id="COG2989">
    <property type="taxonomic scope" value="Bacteria"/>
</dbReference>
<dbReference type="InterPro" id="IPR002477">
    <property type="entry name" value="Peptidoglycan-bd-like"/>
</dbReference>
<feature type="active site" description="Proton donor/acceptor" evidence="7">
    <location>
        <position position="452"/>
    </location>
</feature>
<dbReference type="Pfam" id="PF01471">
    <property type="entry name" value="PG_binding_1"/>
    <property type="match status" value="1"/>
</dbReference>
<dbReference type="GO" id="GO:0009252">
    <property type="term" value="P:peptidoglycan biosynthetic process"/>
    <property type="evidence" value="ECO:0007669"/>
    <property type="project" value="UniProtKB-UniPathway"/>
</dbReference>
<dbReference type="GO" id="GO:0016740">
    <property type="term" value="F:transferase activity"/>
    <property type="evidence" value="ECO:0007669"/>
    <property type="project" value="UniProtKB-KW"/>
</dbReference>
<dbReference type="InterPro" id="IPR036366">
    <property type="entry name" value="PGBDSf"/>
</dbReference>
<dbReference type="HOGENOM" id="CLU_020360_3_2_10"/>
<dbReference type="Pfam" id="PF03734">
    <property type="entry name" value="YkuD"/>
    <property type="match status" value="1"/>
</dbReference>
<dbReference type="SUPFAM" id="SSF47090">
    <property type="entry name" value="PGBD-like"/>
    <property type="match status" value="1"/>
</dbReference>
<dbReference type="Proteomes" id="UP000005438">
    <property type="component" value="Chromosome"/>
</dbReference>
<evidence type="ECO:0000313" key="9">
    <source>
        <dbReference type="EMBL" id="AEW02146.1"/>
    </source>
</evidence>
<dbReference type="OrthoDB" id="9778545at2"/>
<dbReference type="PANTHER" id="PTHR41533:SF2">
    <property type="entry name" value="BLR7131 PROTEIN"/>
    <property type="match status" value="1"/>
</dbReference>
<dbReference type="Pfam" id="PF20142">
    <property type="entry name" value="Scaffold"/>
    <property type="match status" value="1"/>
</dbReference>
<evidence type="ECO:0000256" key="6">
    <source>
        <dbReference type="ARBA" id="ARBA00023316"/>
    </source>
</evidence>
<accession>G8TQD2</accession>
<sequence length="551" mass="62893">MNPFFIVYYPIRVAFMQKSIVLFALSLLCIWGCRDSGSKSGDNRKKDSISKVVQDAARDIAGNFSEQSSMRFSANRLASFFARYDSLRSFQKDINTFYTGRNYSFAWFTDSGLTEQASHLYVRLENLPEEGLSVSLPYKRTLDTLINAGNTQTLEQKSETELLLTGLYFFFAQKVWGGLEESATQKVDWLMPRKKLSYSAFLDSVLKQGNTGTVKEPVYRQYNLLKEYLKKYKALPADNITVSLPGNKPIRPGDNSPEIIKLRKKLFLLGDLNNASDTTSPTYDSTLLKAVKRFQRRHGMTEDGIAGGGMVRELNIPVPQLIEKIMVNMERNRWLPTDVRGRYLAVNIPEFVLHAYYDDSLLWNMNVVVGKDVNKTVIFAGTISQVVFSPYWNVPPSILKKEILPGIQKNPNYLEKNHMEWNGPDVRQKPGPWNSLGQVKFLFPNSHSIYLHDTPSKGLFQESKRAFSHGCIRVANPKFLATYMLRDDSTWTADRIAKAMASGKEQFVGVKNPMPVFITYFTAWVDRQGDLNFREDIYKRDAQLSGLLLKR</sequence>
<dbReference type="InterPro" id="IPR045380">
    <property type="entry name" value="LD_TPept_scaffold_dom"/>
</dbReference>
<dbReference type="InterPro" id="IPR036365">
    <property type="entry name" value="PGBD-like_sf"/>
</dbReference>
<dbReference type="STRING" id="700598.Niako_5916"/>
<proteinExistence type="inferred from homology"/>
<keyword evidence="3" id="KW-0808">Transferase</keyword>
<dbReference type="PROSITE" id="PS52029">
    <property type="entry name" value="LD_TPASE"/>
    <property type="match status" value="1"/>
</dbReference>
<organism evidence="9 10">
    <name type="scientific">Niastella koreensis (strain DSM 17620 / KACC 11465 / NBRC 106392 / GR20-10)</name>
    <dbReference type="NCBI Taxonomy" id="700598"/>
    <lineage>
        <taxon>Bacteria</taxon>
        <taxon>Pseudomonadati</taxon>
        <taxon>Bacteroidota</taxon>
        <taxon>Chitinophagia</taxon>
        <taxon>Chitinophagales</taxon>
        <taxon>Chitinophagaceae</taxon>
        <taxon>Niastella</taxon>
    </lineage>
</organism>
<reference evidence="9 10" key="1">
    <citation type="submission" date="2011-12" db="EMBL/GenBank/DDBJ databases">
        <title>The complete genome of Niastella koreensis GR20-10.</title>
        <authorList>
            <consortium name="US DOE Joint Genome Institute (JGI-PGF)"/>
            <person name="Lucas S."/>
            <person name="Han J."/>
            <person name="Lapidus A."/>
            <person name="Bruce D."/>
            <person name="Goodwin L."/>
            <person name="Pitluck S."/>
            <person name="Peters L."/>
            <person name="Kyrpides N."/>
            <person name="Mavromatis K."/>
            <person name="Ivanova N."/>
            <person name="Mikhailova N."/>
            <person name="Davenport K."/>
            <person name="Saunders E."/>
            <person name="Detter J.C."/>
            <person name="Tapia R."/>
            <person name="Han C."/>
            <person name="Land M."/>
            <person name="Hauser L."/>
            <person name="Markowitz V."/>
            <person name="Cheng J.-F."/>
            <person name="Hugenholtz P."/>
            <person name="Woyke T."/>
            <person name="Wu D."/>
            <person name="Tindall B."/>
            <person name="Pomrenke H."/>
            <person name="Brambilla E."/>
            <person name="Klenk H.-P."/>
            <person name="Eisen J.A."/>
        </authorList>
    </citation>
    <scope>NUCLEOTIDE SEQUENCE [LARGE SCALE GENOMIC DNA]</scope>
    <source>
        <strain evidence="10">DSM 17620 / KACC 11465 / NBRC 106392 / GR20-10</strain>
    </source>
</reference>
<keyword evidence="5 7" id="KW-0573">Peptidoglycan synthesis</keyword>
<gene>
    <name evidence="9" type="ordered locus">Niako_5916</name>
</gene>
<dbReference type="InterPro" id="IPR005490">
    <property type="entry name" value="LD_TPept_cat_dom"/>
</dbReference>
<feature type="domain" description="L,D-TPase catalytic" evidence="8">
    <location>
        <begin position="342"/>
        <end position="499"/>
    </location>
</feature>
<dbReference type="AlphaFoldDB" id="G8TQD2"/>
<dbReference type="GO" id="GO:0071555">
    <property type="term" value="P:cell wall organization"/>
    <property type="evidence" value="ECO:0007669"/>
    <property type="project" value="UniProtKB-UniRule"/>
</dbReference>
<protein>
    <submittedName>
        <fullName evidence="9">ErfK/YbiS/YcfS/YnhG family protein</fullName>
    </submittedName>
</protein>
<dbReference type="Gene3D" id="2.40.440.10">
    <property type="entry name" value="L,D-transpeptidase catalytic domain-like"/>
    <property type="match status" value="1"/>
</dbReference>
<dbReference type="KEGG" id="nko:Niako_5916"/>
<dbReference type="CDD" id="cd16913">
    <property type="entry name" value="YkuD_like"/>
    <property type="match status" value="1"/>
</dbReference>
<evidence type="ECO:0000259" key="8">
    <source>
        <dbReference type="PROSITE" id="PS52029"/>
    </source>
</evidence>
<dbReference type="SUPFAM" id="SSF141523">
    <property type="entry name" value="L,D-transpeptidase catalytic domain-like"/>
    <property type="match status" value="1"/>
</dbReference>
<evidence type="ECO:0000256" key="4">
    <source>
        <dbReference type="ARBA" id="ARBA00022960"/>
    </source>
</evidence>
<dbReference type="GO" id="GO:0004180">
    <property type="term" value="F:carboxypeptidase activity"/>
    <property type="evidence" value="ECO:0007669"/>
    <property type="project" value="UniProtKB-ARBA"/>
</dbReference>
<evidence type="ECO:0000256" key="5">
    <source>
        <dbReference type="ARBA" id="ARBA00022984"/>
    </source>
</evidence>
<keyword evidence="4 7" id="KW-0133">Cell shape</keyword>
<feature type="active site" description="Nucleophile" evidence="7">
    <location>
        <position position="471"/>
    </location>
</feature>
<dbReference type="InterPro" id="IPR052905">
    <property type="entry name" value="LD-transpeptidase_YkuD-like"/>
</dbReference>
<dbReference type="GO" id="GO:0008360">
    <property type="term" value="P:regulation of cell shape"/>
    <property type="evidence" value="ECO:0007669"/>
    <property type="project" value="UniProtKB-UniRule"/>
</dbReference>
<evidence type="ECO:0000256" key="7">
    <source>
        <dbReference type="PROSITE-ProRule" id="PRU01373"/>
    </source>
</evidence>
<keyword evidence="6 7" id="KW-0961">Cell wall biogenesis/degradation</keyword>
<comment type="pathway">
    <text evidence="1 7">Cell wall biogenesis; peptidoglycan biosynthesis.</text>
</comment>
<evidence type="ECO:0000256" key="3">
    <source>
        <dbReference type="ARBA" id="ARBA00022679"/>
    </source>
</evidence>
<name>G8TQD2_NIAKG</name>